<dbReference type="GO" id="GO:0016114">
    <property type="term" value="P:terpenoid biosynthetic process"/>
    <property type="evidence" value="ECO:0007669"/>
    <property type="project" value="InterPro"/>
</dbReference>
<dbReference type="NCBIfam" id="TIGR00151">
    <property type="entry name" value="ispF"/>
    <property type="match status" value="1"/>
</dbReference>
<dbReference type="InterPro" id="IPR003526">
    <property type="entry name" value="MECDP_synthase"/>
</dbReference>
<dbReference type="EMBL" id="UINC01001016">
    <property type="protein sequence ID" value="SUZ67606.1"/>
    <property type="molecule type" value="Genomic_DNA"/>
</dbReference>
<keyword evidence="6" id="KW-0414">Isoprene biosynthesis</keyword>
<evidence type="ECO:0000256" key="2">
    <source>
        <dbReference type="ARBA" id="ARBA00001968"/>
    </source>
</evidence>
<feature type="domain" description="2-C-methyl-D-erythritol 2,4-cyclodiphosphate synthase" evidence="8">
    <location>
        <begin position="4"/>
        <end position="157"/>
    </location>
</feature>
<evidence type="ECO:0000256" key="1">
    <source>
        <dbReference type="ARBA" id="ARBA00000200"/>
    </source>
</evidence>
<evidence type="ECO:0000313" key="9">
    <source>
        <dbReference type="EMBL" id="SUZ67606.1"/>
    </source>
</evidence>
<dbReference type="AlphaFoldDB" id="A0A381PKP4"/>
<name>A0A381PKP4_9ZZZZ</name>
<comment type="catalytic activity">
    <reaction evidence="1">
        <text>4-CDP-2-C-methyl-D-erythritol 2-phosphate = 2-C-methyl-D-erythritol 2,4-cyclic diphosphate + CMP</text>
        <dbReference type="Rhea" id="RHEA:23864"/>
        <dbReference type="ChEBI" id="CHEBI:57919"/>
        <dbReference type="ChEBI" id="CHEBI:58483"/>
        <dbReference type="ChEBI" id="CHEBI:60377"/>
        <dbReference type="EC" id="4.6.1.12"/>
    </reaction>
</comment>
<dbReference type="InterPro" id="IPR036571">
    <property type="entry name" value="MECDP_synthase_sf"/>
</dbReference>
<dbReference type="FunFam" id="3.30.1330.50:FF:000003">
    <property type="entry name" value="2-C-methyl-D-erythritol 2,4-cyclodiphosphate synthase"/>
    <property type="match status" value="1"/>
</dbReference>
<comment type="pathway">
    <text evidence="3">Isoprenoid biosynthesis; isopentenyl diphosphate biosynthesis via DXP pathway; isopentenyl diphosphate from 1-deoxy-D-xylulose 5-phosphate: step 4/6.</text>
</comment>
<evidence type="ECO:0000259" key="8">
    <source>
        <dbReference type="Pfam" id="PF02542"/>
    </source>
</evidence>
<dbReference type="PANTHER" id="PTHR43181">
    <property type="entry name" value="2-C-METHYL-D-ERYTHRITOL 2,4-CYCLODIPHOSPHATE SYNTHASE, CHLOROPLASTIC"/>
    <property type="match status" value="1"/>
</dbReference>
<dbReference type="Gene3D" id="3.30.1330.50">
    <property type="entry name" value="2-C-methyl-D-erythritol 2,4-cyclodiphosphate synthase"/>
    <property type="match status" value="1"/>
</dbReference>
<evidence type="ECO:0000256" key="6">
    <source>
        <dbReference type="ARBA" id="ARBA00023229"/>
    </source>
</evidence>
<dbReference type="InterPro" id="IPR020555">
    <property type="entry name" value="MECDP_synthase_CS"/>
</dbReference>
<dbReference type="EC" id="4.6.1.12" evidence="4"/>
<dbReference type="Pfam" id="PF02542">
    <property type="entry name" value="YgbB"/>
    <property type="match status" value="1"/>
</dbReference>
<dbReference type="GO" id="GO:0046872">
    <property type="term" value="F:metal ion binding"/>
    <property type="evidence" value="ECO:0007669"/>
    <property type="project" value="UniProtKB-KW"/>
</dbReference>
<sequence>MGSMRIGFGYDSHRFDRARPLVLGGVRIPDHPGLRGHSDGDAIAHAVTDALLGAAALGDIGRHFPPSEARWKDADSMELLARAVELIGESNFRICNLDVTVITEQPKIAPNAQEMVARLSEVLGTTPDAISVKGKTNEGMGWIGSGEGMAVHAVALLEREGGDDARRVP</sequence>
<dbReference type="HAMAP" id="MF_00107">
    <property type="entry name" value="IspF"/>
    <property type="match status" value="1"/>
</dbReference>
<reference evidence="9" key="1">
    <citation type="submission" date="2018-05" db="EMBL/GenBank/DDBJ databases">
        <authorList>
            <person name="Lanie J.A."/>
            <person name="Ng W.-L."/>
            <person name="Kazmierczak K.M."/>
            <person name="Andrzejewski T.M."/>
            <person name="Davidsen T.M."/>
            <person name="Wayne K.J."/>
            <person name="Tettelin H."/>
            <person name="Glass J.I."/>
            <person name="Rusch D."/>
            <person name="Podicherti R."/>
            <person name="Tsui H.-C.T."/>
            <person name="Winkler M.E."/>
        </authorList>
    </citation>
    <scope>NUCLEOTIDE SEQUENCE</scope>
</reference>
<dbReference type="UniPathway" id="UPA00056">
    <property type="reaction ID" value="UER00095"/>
</dbReference>
<keyword evidence="5" id="KW-0479">Metal-binding</keyword>
<dbReference type="GO" id="GO:0019288">
    <property type="term" value="P:isopentenyl diphosphate biosynthetic process, methylerythritol 4-phosphate pathway"/>
    <property type="evidence" value="ECO:0007669"/>
    <property type="project" value="UniProtKB-UniPathway"/>
</dbReference>
<accession>A0A381PKP4</accession>
<evidence type="ECO:0000256" key="5">
    <source>
        <dbReference type="ARBA" id="ARBA00022723"/>
    </source>
</evidence>
<protein>
    <recommendedName>
        <fullName evidence="4">2-C-methyl-D-erythritol 2,4-cyclodiphosphate synthase</fullName>
        <ecNumber evidence="4">4.6.1.12</ecNumber>
    </recommendedName>
</protein>
<comment type="cofactor">
    <cofactor evidence="2">
        <name>a divalent metal cation</name>
        <dbReference type="ChEBI" id="CHEBI:60240"/>
    </cofactor>
</comment>
<proteinExistence type="inferred from homology"/>
<dbReference type="SUPFAM" id="SSF69765">
    <property type="entry name" value="IpsF-like"/>
    <property type="match status" value="1"/>
</dbReference>
<evidence type="ECO:0000256" key="3">
    <source>
        <dbReference type="ARBA" id="ARBA00004709"/>
    </source>
</evidence>
<evidence type="ECO:0000256" key="4">
    <source>
        <dbReference type="ARBA" id="ARBA00012579"/>
    </source>
</evidence>
<dbReference type="PANTHER" id="PTHR43181:SF1">
    <property type="entry name" value="2-C-METHYL-D-ERYTHRITOL 2,4-CYCLODIPHOSPHATE SYNTHASE, CHLOROPLASTIC"/>
    <property type="match status" value="1"/>
</dbReference>
<keyword evidence="7" id="KW-0456">Lyase</keyword>
<dbReference type="PROSITE" id="PS01350">
    <property type="entry name" value="ISPF"/>
    <property type="match status" value="1"/>
</dbReference>
<organism evidence="9">
    <name type="scientific">marine metagenome</name>
    <dbReference type="NCBI Taxonomy" id="408172"/>
    <lineage>
        <taxon>unclassified sequences</taxon>
        <taxon>metagenomes</taxon>
        <taxon>ecological metagenomes</taxon>
    </lineage>
</organism>
<dbReference type="CDD" id="cd00554">
    <property type="entry name" value="MECDP_synthase"/>
    <property type="match status" value="1"/>
</dbReference>
<gene>
    <name evidence="9" type="ORF">METZ01_LOCUS20460</name>
</gene>
<dbReference type="GO" id="GO:0008685">
    <property type="term" value="F:2-C-methyl-D-erythritol 2,4-cyclodiphosphate synthase activity"/>
    <property type="evidence" value="ECO:0007669"/>
    <property type="project" value="UniProtKB-EC"/>
</dbReference>
<evidence type="ECO:0000256" key="7">
    <source>
        <dbReference type="ARBA" id="ARBA00023239"/>
    </source>
</evidence>